<dbReference type="InterPro" id="IPR032861">
    <property type="entry name" value="TAXi_N"/>
</dbReference>
<name>A0A7N0VHC9_KALFE</name>
<dbReference type="Gramene" id="Kaladp0844s0006.1.v1.1">
    <property type="protein sequence ID" value="Kaladp0844s0006.1.v1.1.CDS.1"/>
    <property type="gene ID" value="Kaladp0844s0006.v1.1"/>
</dbReference>
<evidence type="ECO:0000313" key="9">
    <source>
        <dbReference type="Proteomes" id="UP000594263"/>
    </source>
</evidence>
<proteinExistence type="inferred from homology"/>
<dbReference type="InterPro" id="IPR021109">
    <property type="entry name" value="Peptidase_aspartic_dom_sf"/>
</dbReference>
<sequence>MPVSVSNSTICFVLFVLASLISPSYEYTLKLVHMDSPASPYYNANDTLELRDKRWVELSRRRFKHHLQDLGNGEPPYRAALESDPSGLLLAEFGLGKPSTRQLLIIDTGSSFMWVACEKSDYMPCNYSCVNSSDCRRVYCMFDEVCKLVPNGNSGCEWDDYCRFFVKYKTDGFFAGGSVVTDTATFGGDAEGNGGVDYDGLLFGCADVARKHPFGMKFMGTGVMGLMNSRGSVASQFQSQFSYCIGDLRDSNHSFNTLALGYDAVLEGMWTPILNYSSKVYVRLQKILVAGEALDIDPIVFEGSIYGGGTVLDSGAPLSYLTDEAYRKLRAKVNESIADDTAGKGDLSTLCRDDLEEYEVPFVRFVFDRGAELFLGFSSLFHRASPRKHCMSIRSSSSVGLDEKLSLIGLYAQQLHNVGYDYNNGRVYFWESGCVVR</sequence>
<keyword evidence="9" id="KW-1185">Reference proteome</keyword>
<feature type="chain" id="PRO_5029635303" description="Peptidase A1 domain-containing protein" evidence="6">
    <location>
        <begin position="27"/>
        <end position="437"/>
    </location>
</feature>
<dbReference type="Pfam" id="PF14541">
    <property type="entry name" value="TAXi_C"/>
    <property type="match status" value="1"/>
</dbReference>
<dbReference type="CDD" id="cd05476">
    <property type="entry name" value="pepsin_A_like_plant"/>
    <property type="match status" value="1"/>
</dbReference>
<dbReference type="GO" id="GO:0006508">
    <property type="term" value="P:proteolysis"/>
    <property type="evidence" value="ECO:0007669"/>
    <property type="project" value="UniProtKB-KW"/>
</dbReference>
<keyword evidence="2" id="KW-0645">Protease</keyword>
<dbReference type="EnsemblPlants" id="Kaladp0844s0006.1.v1.1">
    <property type="protein sequence ID" value="Kaladp0844s0006.1.v1.1.CDS.1"/>
    <property type="gene ID" value="Kaladp0844s0006.v1.1"/>
</dbReference>
<dbReference type="GO" id="GO:0004190">
    <property type="term" value="F:aspartic-type endopeptidase activity"/>
    <property type="evidence" value="ECO:0007669"/>
    <property type="project" value="UniProtKB-KW"/>
</dbReference>
<evidence type="ECO:0000256" key="6">
    <source>
        <dbReference type="SAM" id="SignalP"/>
    </source>
</evidence>
<evidence type="ECO:0000256" key="5">
    <source>
        <dbReference type="ARBA" id="ARBA00023180"/>
    </source>
</evidence>
<feature type="signal peptide" evidence="6">
    <location>
        <begin position="1"/>
        <end position="26"/>
    </location>
</feature>
<organism evidence="8 9">
    <name type="scientific">Kalanchoe fedtschenkoi</name>
    <name type="common">Lavender scallops</name>
    <name type="synonym">South American air plant</name>
    <dbReference type="NCBI Taxonomy" id="63787"/>
    <lineage>
        <taxon>Eukaryota</taxon>
        <taxon>Viridiplantae</taxon>
        <taxon>Streptophyta</taxon>
        <taxon>Embryophyta</taxon>
        <taxon>Tracheophyta</taxon>
        <taxon>Spermatophyta</taxon>
        <taxon>Magnoliopsida</taxon>
        <taxon>eudicotyledons</taxon>
        <taxon>Gunneridae</taxon>
        <taxon>Pentapetalae</taxon>
        <taxon>Saxifragales</taxon>
        <taxon>Crassulaceae</taxon>
        <taxon>Kalanchoe</taxon>
    </lineage>
</organism>
<keyword evidence="4" id="KW-0378">Hydrolase</keyword>
<accession>A0A7N0VHC9</accession>
<evidence type="ECO:0000256" key="1">
    <source>
        <dbReference type="ARBA" id="ARBA00007447"/>
    </source>
</evidence>
<comment type="similarity">
    <text evidence="1">Belongs to the peptidase A1 family.</text>
</comment>
<evidence type="ECO:0000256" key="2">
    <source>
        <dbReference type="ARBA" id="ARBA00022670"/>
    </source>
</evidence>
<evidence type="ECO:0000256" key="4">
    <source>
        <dbReference type="ARBA" id="ARBA00022801"/>
    </source>
</evidence>
<evidence type="ECO:0000256" key="3">
    <source>
        <dbReference type="ARBA" id="ARBA00022750"/>
    </source>
</evidence>
<dbReference type="Gene3D" id="2.40.70.10">
    <property type="entry name" value="Acid Proteases"/>
    <property type="match status" value="2"/>
</dbReference>
<dbReference type="InterPro" id="IPR032799">
    <property type="entry name" value="TAXi_C"/>
</dbReference>
<dbReference type="Pfam" id="PF14543">
    <property type="entry name" value="TAXi_N"/>
    <property type="match status" value="1"/>
</dbReference>
<dbReference type="AlphaFoldDB" id="A0A7N0VHC9"/>
<dbReference type="InterPro" id="IPR033121">
    <property type="entry name" value="PEPTIDASE_A1"/>
</dbReference>
<dbReference type="InterPro" id="IPR051708">
    <property type="entry name" value="Plant_Aspart_Prot_A1"/>
</dbReference>
<dbReference type="InterPro" id="IPR034161">
    <property type="entry name" value="Pepsin-like_plant"/>
</dbReference>
<reference evidence="8" key="1">
    <citation type="submission" date="2021-01" db="UniProtKB">
        <authorList>
            <consortium name="EnsemblPlants"/>
        </authorList>
    </citation>
    <scope>IDENTIFICATION</scope>
</reference>
<feature type="domain" description="Peptidase A1" evidence="7">
    <location>
        <begin position="89"/>
        <end position="430"/>
    </location>
</feature>
<evidence type="ECO:0000313" key="8">
    <source>
        <dbReference type="EnsemblPlants" id="Kaladp0844s0006.1.v1.1.CDS.1"/>
    </source>
</evidence>
<dbReference type="GO" id="GO:0005576">
    <property type="term" value="C:extracellular region"/>
    <property type="evidence" value="ECO:0007669"/>
    <property type="project" value="TreeGrafter"/>
</dbReference>
<dbReference type="PROSITE" id="PS51767">
    <property type="entry name" value="PEPTIDASE_A1"/>
    <property type="match status" value="1"/>
</dbReference>
<keyword evidence="6" id="KW-0732">Signal</keyword>
<dbReference type="Proteomes" id="UP000594263">
    <property type="component" value="Unplaced"/>
</dbReference>
<keyword evidence="3" id="KW-0064">Aspartyl protease</keyword>
<keyword evidence="5" id="KW-0325">Glycoprotein</keyword>
<dbReference type="PANTHER" id="PTHR47967:SF14">
    <property type="entry name" value="EUKARYOTIC ASPARTYL PROTEASE FAMILY PROTEIN"/>
    <property type="match status" value="1"/>
</dbReference>
<dbReference type="PANTHER" id="PTHR47967">
    <property type="entry name" value="OS07G0603500 PROTEIN-RELATED"/>
    <property type="match status" value="1"/>
</dbReference>
<evidence type="ECO:0000259" key="7">
    <source>
        <dbReference type="PROSITE" id="PS51767"/>
    </source>
</evidence>
<protein>
    <recommendedName>
        <fullName evidence="7">Peptidase A1 domain-containing protein</fullName>
    </recommendedName>
</protein>
<dbReference type="SUPFAM" id="SSF50630">
    <property type="entry name" value="Acid proteases"/>
    <property type="match status" value="1"/>
</dbReference>